<dbReference type="EMBL" id="CAJRST010008890">
    <property type="protein sequence ID" value="CAG5897809.1"/>
    <property type="molecule type" value="Genomic_DNA"/>
</dbReference>
<proteinExistence type="predicted"/>
<dbReference type="Proteomes" id="UP000677803">
    <property type="component" value="Unassembled WGS sequence"/>
</dbReference>
<sequence length="75" mass="8715">MRSWRGARHDWLQLEGTKMLRTHTNGAEEVLEESHLCVRRMAESLEMTDNDIRGRKLPLDKISQVVSALNDLQQL</sequence>
<comment type="caution">
    <text evidence="1">The sequence shown here is derived from an EMBL/GenBank/DDBJ whole genome shotgun (WGS) entry which is preliminary data.</text>
</comment>
<name>A0A8S4B117_9TELE</name>
<evidence type="ECO:0000313" key="1">
    <source>
        <dbReference type="EMBL" id="CAG5897809.1"/>
    </source>
</evidence>
<gene>
    <name evidence="1" type="ORF">MMEN_LOCUS8850</name>
</gene>
<keyword evidence="2" id="KW-1185">Reference proteome</keyword>
<protein>
    <submittedName>
        <fullName evidence="1">(Atlantic silverside) hypothetical protein</fullName>
    </submittedName>
</protein>
<reference evidence="1" key="1">
    <citation type="submission" date="2021-05" db="EMBL/GenBank/DDBJ databases">
        <authorList>
            <person name="Tigano A."/>
        </authorList>
    </citation>
    <scope>NUCLEOTIDE SEQUENCE</scope>
</reference>
<accession>A0A8S4B117</accession>
<dbReference type="AlphaFoldDB" id="A0A8S4B117"/>
<evidence type="ECO:0000313" key="2">
    <source>
        <dbReference type="Proteomes" id="UP000677803"/>
    </source>
</evidence>
<organism evidence="1 2">
    <name type="scientific">Menidia menidia</name>
    <name type="common">Atlantic silverside</name>
    <dbReference type="NCBI Taxonomy" id="238744"/>
    <lineage>
        <taxon>Eukaryota</taxon>
        <taxon>Metazoa</taxon>
        <taxon>Chordata</taxon>
        <taxon>Craniata</taxon>
        <taxon>Vertebrata</taxon>
        <taxon>Euteleostomi</taxon>
        <taxon>Actinopterygii</taxon>
        <taxon>Neopterygii</taxon>
        <taxon>Teleostei</taxon>
        <taxon>Neoteleostei</taxon>
        <taxon>Acanthomorphata</taxon>
        <taxon>Ovalentaria</taxon>
        <taxon>Atherinomorphae</taxon>
        <taxon>Atheriniformes</taxon>
        <taxon>Atherinopsidae</taxon>
        <taxon>Menidiinae</taxon>
        <taxon>Menidia</taxon>
    </lineage>
</organism>